<proteinExistence type="predicted"/>
<sequence>MLDEDFDVEQSQTGRSKLLSGLVKVNRYLLALLIVPAGLIYFWPPFEDQKVALEKLDGLTVQRDSMKARAALMEQKLELIQKDEDYLEAMARDRLHLQKDGEVIVRFEDGNGPVK</sequence>
<organism evidence="2 3">
    <name type="scientific">Phragmitibacter flavus</name>
    <dbReference type="NCBI Taxonomy" id="2576071"/>
    <lineage>
        <taxon>Bacteria</taxon>
        <taxon>Pseudomonadati</taxon>
        <taxon>Verrucomicrobiota</taxon>
        <taxon>Verrucomicrobiia</taxon>
        <taxon>Verrucomicrobiales</taxon>
        <taxon>Verrucomicrobiaceae</taxon>
        <taxon>Phragmitibacter</taxon>
    </lineage>
</organism>
<keyword evidence="1" id="KW-1133">Transmembrane helix</keyword>
<keyword evidence="1" id="KW-0812">Transmembrane</keyword>
<name>A0A5R8KEF3_9BACT</name>
<dbReference type="InterPro" id="IPR007060">
    <property type="entry name" value="FtsL/DivIC"/>
</dbReference>
<evidence type="ECO:0000313" key="3">
    <source>
        <dbReference type="Proteomes" id="UP000306196"/>
    </source>
</evidence>
<dbReference type="RefSeq" id="WP_138086132.1">
    <property type="nucleotide sequence ID" value="NZ_VAUV01000007.1"/>
</dbReference>
<reference evidence="2 3" key="1">
    <citation type="submission" date="2019-05" db="EMBL/GenBank/DDBJ databases">
        <title>Verrucobacter flavum gen. nov., sp. nov. a new member of the family Verrucomicrobiaceae.</title>
        <authorList>
            <person name="Szuroczki S."/>
            <person name="Abbaszade G."/>
            <person name="Szabo A."/>
            <person name="Felfoldi T."/>
            <person name="Schumann P."/>
            <person name="Boka K."/>
            <person name="Keki Z."/>
            <person name="Toumi M."/>
            <person name="Toth E."/>
        </authorList>
    </citation>
    <scope>NUCLEOTIDE SEQUENCE [LARGE SCALE GENOMIC DNA]</scope>
    <source>
        <strain evidence="2 3">MG-N-17</strain>
    </source>
</reference>
<feature type="transmembrane region" description="Helical" evidence="1">
    <location>
        <begin position="25"/>
        <end position="43"/>
    </location>
</feature>
<accession>A0A5R8KEF3</accession>
<keyword evidence="3" id="KW-1185">Reference proteome</keyword>
<evidence type="ECO:0000313" key="2">
    <source>
        <dbReference type="EMBL" id="TLD70660.1"/>
    </source>
</evidence>
<dbReference type="AlphaFoldDB" id="A0A5R8KEF3"/>
<evidence type="ECO:0008006" key="4">
    <source>
        <dbReference type="Google" id="ProtNLM"/>
    </source>
</evidence>
<protein>
    <recommendedName>
        <fullName evidence="4">Septum formation initiator family protein</fullName>
    </recommendedName>
</protein>
<dbReference type="OrthoDB" id="196829at2"/>
<gene>
    <name evidence="2" type="ORF">FEM03_10100</name>
</gene>
<keyword evidence="1" id="KW-0472">Membrane</keyword>
<dbReference type="EMBL" id="VAUV01000007">
    <property type="protein sequence ID" value="TLD70660.1"/>
    <property type="molecule type" value="Genomic_DNA"/>
</dbReference>
<dbReference type="Proteomes" id="UP000306196">
    <property type="component" value="Unassembled WGS sequence"/>
</dbReference>
<evidence type="ECO:0000256" key="1">
    <source>
        <dbReference type="SAM" id="Phobius"/>
    </source>
</evidence>
<comment type="caution">
    <text evidence="2">The sequence shown here is derived from an EMBL/GenBank/DDBJ whole genome shotgun (WGS) entry which is preliminary data.</text>
</comment>
<dbReference type="Pfam" id="PF04977">
    <property type="entry name" value="DivIC"/>
    <property type="match status" value="1"/>
</dbReference>